<dbReference type="InterPro" id="IPR015833">
    <property type="entry name" value="DNA-dir_DNA_pol_B_mt_lin_plsmd"/>
</dbReference>
<reference evidence="13" key="1">
    <citation type="journal article" date="2018" name="Int. J. Biol. Macromol.">
        <title>Characterization of the mitochondrial genomes of three species in the ectomycorrhizal genus Cantharellus and phylogeny of Agaricomycetes.</title>
        <authorList>
            <person name="Li Q."/>
            <person name="Liao M."/>
            <person name="Yang M."/>
            <person name="Xiong C."/>
            <person name="Jin X."/>
            <person name="Chen Z."/>
            <person name="Huang W."/>
        </authorList>
    </citation>
    <scope>NUCLEOTIDE SEQUENCE</scope>
    <source>
        <strain evidence="13">S38</strain>
    </source>
</reference>
<evidence type="ECO:0000256" key="1">
    <source>
        <dbReference type="ARBA" id="ARBA00004173"/>
    </source>
</evidence>
<evidence type="ECO:0000256" key="10">
    <source>
        <dbReference type="ARBA" id="ARBA00023128"/>
    </source>
</evidence>
<keyword evidence="9" id="KW-0238">DNA-binding</keyword>
<dbReference type="InterPro" id="IPR036397">
    <property type="entry name" value="RNaseH_sf"/>
</dbReference>
<dbReference type="Gene3D" id="3.30.420.10">
    <property type="entry name" value="Ribonuclease H-like superfamily/Ribonuclease H"/>
    <property type="match status" value="1"/>
</dbReference>
<evidence type="ECO:0000256" key="8">
    <source>
        <dbReference type="ARBA" id="ARBA00022932"/>
    </source>
</evidence>
<dbReference type="GO" id="GO:0005739">
    <property type="term" value="C:mitochondrion"/>
    <property type="evidence" value="ECO:0007669"/>
    <property type="project" value="UniProtKB-SubCell"/>
</dbReference>
<keyword evidence="10 13" id="KW-0496">Mitochondrion</keyword>
<dbReference type="Gene3D" id="3.90.1600.10">
    <property type="entry name" value="Palm domain of DNA polymerase"/>
    <property type="match status" value="2"/>
</dbReference>
<dbReference type="SUPFAM" id="SSF56672">
    <property type="entry name" value="DNA/RNA polymerases"/>
    <property type="match status" value="1"/>
</dbReference>
<sequence length="868" mass="100606">MSKLNSWQESIHDLDNQILTQILLEKAFNQFILELNQLITDPEVKILVQFKIELDTGLLRTISRMQTITTNDYKLLLDIFTEYWSIKTEEYHLNAVQKVIFTYKLVPSKFPTRLSPVVKPKPTFTFKGYDLPNTMDLTQWGEYKFSPNYLSAIIKKPKSKAYYSVVLKDSEQIVELEIHDKILLTFMDKMNNINDLSSFTRVLHEHTYMFREGNLIIKQKNLKNIKYLTKVIGASHISYKFLTMDLETRAINGILTPYAISIYDGKEKISFYLSDYPTSDEMLLAAISSLLRKKYDQYKIYIHNFSHFDSVFMIKVLSNMNLNISPIIRDGRMIDLKITWKNYSIYLRDSYLLLPNSLANLANSFQVESKGIFPYQFVNNSNIPLDYRGCVPNKEFYPDLTSEQYNSLVTNTSTWNLRIETIKYCEQDVVTLYQVIAKFSQQIFSLFRIDILKYPTLPSLAFAIYRSNFLTKDNKIPLIHGEMSEFFKKGYTGGNVDVYIPYGKNLFSYDVNSLYPYVMKSFPMPIGNPIQFEGDITLVDKDAYGFFEVEVVTPKDMNIPLLQCRIKTNTGNKTITPLGNWTGVYHSDEIKNAKVYGYKFNIIRGYLFEKDYIFSEYVESLYEIKVNSKPGTPNYIISKLLLNSLYGRFGMNPNMETHIIIDYGEEDKYIKNNIITSITDLNNGKLIISFCDDSSECDTNNNLNISIPISATITALARIHMSKFKTLKDTKVFYTDTDSIVMDKPLNNKLVGNQLGKMKLEHIYQEAVFLAPKVYSGITDSYINTKIKGFTSTIGFDRMKKLLVKDSKLRLSQDKWYKNISEANILVKSESYSLMITENKRKLVYNNNNIFDKTLPLTIKGEKIIDEL</sequence>
<evidence type="ECO:0000256" key="7">
    <source>
        <dbReference type="ARBA" id="ARBA00022705"/>
    </source>
</evidence>
<comment type="subcellular location">
    <subcellularLocation>
        <location evidence="1">Mitochondrion</location>
    </subcellularLocation>
</comment>
<evidence type="ECO:0000256" key="2">
    <source>
        <dbReference type="ARBA" id="ARBA00005755"/>
    </source>
</evidence>
<dbReference type="PRINTS" id="PR00106">
    <property type="entry name" value="DNAPOLB"/>
</dbReference>
<dbReference type="SUPFAM" id="SSF53098">
    <property type="entry name" value="Ribonuclease H-like"/>
    <property type="match status" value="1"/>
</dbReference>
<keyword evidence="8" id="KW-0239">DNA-directed DNA polymerase</keyword>
<dbReference type="Pfam" id="PF03175">
    <property type="entry name" value="DNA_pol_B_2"/>
    <property type="match status" value="1"/>
</dbReference>
<dbReference type="Gene3D" id="1.10.287.690">
    <property type="entry name" value="Helix hairpin bin"/>
    <property type="match status" value="1"/>
</dbReference>
<name>A0A2S0S447_9AGAM</name>
<evidence type="ECO:0000256" key="5">
    <source>
        <dbReference type="ARBA" id="ARBA00022679"/>
    </source>
</evidence>
<evidence type="ECO:0000256" key="3">
    <source>
        <dbReference type="ARBA" id="ARBA00012417"/>
    </source>
</evidence>
<evidence type="ECO:0000313" key="13">
    <source>
        <dbReference type="EMBL" id="AWA82122.1"/>
    </source>
</evidence>
<keyword evidence="5" id="KW-0808">Transferase</keyword>
<dbReference type="GO" id="GO:0000166">
    <property type="term" value="F:nucleotide binding"/>
    <property type="evidence" value="ECO:0007669"/>
    <property type="project" value="InterPro"/>
</dbReference>
<keyword evidence="6" id="KW-0548">Nucleotidyltransferase</keyword>
<dbReference type="EC" id="2.7.7.7" evidence="3"/>
<dbReference type="GO" id="GO:0003677">
    <property type="term" value="F:DNA binding"/>
    <property type="evidence" value="ECO:0007669"/>
    <property type="project" value="UniProtKB-KW"/>
</dbReference>
<dbReference type="PANTHER" id="PTHR33568">
    <property type="entry name" value="DNA POLYMERASE"/>
    <property type="match status" value="1"/>
</dbReference>
<dbReference type="SMART" id="SM00486">
    <property type="entry name" value="POLBc"/>
    <property type="match status" value="1"/>
</dbReference>
<proteinExistence type="inferred from homology"/>
<comment type="catalytic activity">
    <reaction evidence="11">
        <text>DNA(n) + a 2'-deoxyribonucleoside 5'-triphosphate = DNA(n+1) + diphosphate</text>
        <dbReference type="Rhea" id="RHEA:22508"/>
        <dbReference type="Rhea" id="RHEA-COMP:17339"/>
        <dbReference type="Rhea" id="RHEA-COMP:17340"/>
        <dbReference type="ChEBI" id="CHEBI:33019"/>
        <dbReference type="ChEBI" id="CHEBI:61560"/>
        <dbReference type="ChEBI" id="CHEBI:173112"/>
        <dbReference type="EC" id="2.7.7.7"/>
    </reaction>
</comment>
<evidence type="ECO:0000256" key="11">
    <source>
        <dbReference type="ARBA" id="ARBA00049244"/>
    </source>
</evidence>
<comment type="similarity">
    <text evidence="2">Belongs to the DNA polymerase type-B family.</text>
</comment>
<dbReference type="GeneID" id="36938683"/>
<gene>
    <name evidence="13" type="primary">orf868</name>
</gene>
<dbReference type="PANTHER" id="PTHR33568:SF3">
    <property type="entry name" value="DNA-DIRECTED DNA POLYMERASE"/>
    <property type="match status" value="1"/>
</dbReference>
<dbReference type="PIRSF" id="PIRSF006517">
    <property type="entry name" value="DPol_mt_plasmid"/>
    <property type="match status" value="1"/>
</dbReference>
<evidence type="ECO:0000256" key="6">
    <source>
        <dbReference type="ARBA" id="ARBA00022695"/>
    </source>
</evidence>
<evidence type="ECO:0000256" key="4">
    <source>
        <dbReference type="ARBA" id="ARBA00014385"/>
    </source>
</evidence>
<dbReference type="GO" id="GO:0003887">
    <property type="term" value="F:DNA-directed DNA polymerase activity"/>
    <property type="evidence" value="ECO:0007669"/>
    <property type="project" value="UniProtKB-KW"/>
</dbReference>
<dbReference type="InterPro" id="IPR043502">
    <property type="entry name" value="DNA/RNA_pol_sf"/>
</dbReference>
<protein>
    <recommendedName>
        <fullName evidence="4">Probable DNA polymerase</fullName>
        <ecNumber evidence="3">2.7.7.7</ecNumber>
    </recommendedName>
</protein>
<dbReference type="InterPro" id="IPR004868">
    <property type="entry name" value="DNA-dir_DNA_pol_B_mt/vir"/>
</dbReference>
<evidence type="ECO:0000259" key="12">
    <source>
        <dbReference type="Pfam" id="PF03175"/>
    </source>
</evidence>
<dbReference type="RefSeq" id="YP_009486061.1">
    <property type="nucleotide sequence ID" value="NC_037756.1"/>
</dbReference>
<dbReference type="AlphaFoldDB" id="A0A2S0S447"/>
<evidence type="ECO:0000256" key="9">
    <source>
        <dbReference type="ARBA" id="ARBA00023125"/>
    </source>
</evidence>
<dbReference type="InterPro" id="IPR012337">
    <property type="entry name" value="RNaseH-like_sf"/>
</dbReference>
<dbReference type="EMBL" id="MG602716">
    <property type="protein sequence ID" value="AWA82122.1"/>
    <property type="molecule type" value="Genomic_DNA"/>
</dbReference>
<organism evidence="13">
    <name type="scientific">Cantharellus appalachiensis</name>
    <dbReference type="NCBI Taxonomy" id="409893"/>
    <lineage>
        <taxon>Eukaryota</taxon>
        <taxon>Fungi</taxon>
        <taxon>Dikarya</taxon>
        <taxon>Basidiomycota</taxon>
        <taxon>Agaricomycotina</taxon>
        <taxon>Agaricomycetes</taxon>
        <taxon>Cantharellales</taxon>
        <taxon>Hydnaceae</taxon>
        <taxon>Cantharellus</taxon>
    </lineage>
</organism>
<dbReference type="InterPro" id="IPR006172">
    <property type="entry name" value="DNA-dir_DNA_pol_B"/>
</dbReference>
<geneLocation type="mitochondrion" evidence="13"/>
<keyword evidence="7" id="KW-0235">DNA replication</keyword>
<dbReference type="GO" id="GO:0006260">
    <property type="term" value="P:DNA replication"/>
    <property type="evidence" value="ECO:0007669"/>
    <property type="project" value="UniProtKB-KW"/>
</dbReference>
<feature type="domain" description="DNA-directed DNA polymerase family B mitochondria/virus" evidence="12">
    <location>
        <begin position="294"/>
        <end position="726"/>
    </location>
</feature>
<accession>A0A2S0S447</accession>
<dbReference type="InterPro" id="IPR023211">
    <property type="entry name" value="DNA_pol_palm_dom_sf"/>
</dbReference>